<keyword evidence="3" id="KW-0067">ATP-binding</keyword>
<comment type="caution">
    <text evidence="6">The sequence shown here is derived from an EMBL/GenBank/DDBJ whole genome shotgun (WGS) entry which is preliminary data.</text>
</comment>
<dbReference type="InterPro" id="IPR013126">
    <property type="entry name" value="Hsp_70_fam"/>
</dbReference>
<gene>
    <name evidence="6" type="ORF">ACFPCV_33355</name>
</gene>
<dbReference type="Gene3D" id="3.90.640.10">
    <property type="entry name" value="Actin, Chain A, domain 4"/>
    <property type="match status" value="1"/>
</dbReference>
<keyword evidence="4" id="KW-0346">Stress response</keyword>
<dbReference type="Pfam" id="PF00012">
    <property type="entry name" value="HSP70"/>
    <property type="match status" value="1"/>
</dbReference>
<evidence type="ECO:0000313" key="7">
    <source>
        <dbReference type="Proteomes" id="UP001595859"/>
    </source>
</evidence>
<evidence type="ECO:0000256" key="1">
    <source>
        <dbReference type="ARBA" id="ARBA00007381"/>
    </source>
</evidence>
<name>A0ABV9S9I1_9PSEU</name>
<dbReference type="PROSITE" id="PS01036">
    <property type="entry name" value="HSP70_3"/>
    <property type="match status" value="1"/>
</dbReference>
<dbReference type="RefSeq" id="WP_378060886.1">
    <property type="nucleotide sequence ID" value="NZ_JBHSIS010000022.1"/>
</dbReference>
<dbReference type="EMBL" id="JBHSIS010000022">
    <property type="protein sequence ID" value="MFC4858410.1"/>
    <property type="molecule type" value="Genomic_DNA"/>
</dbReference>
<keyword evidence="5" id="KW-0143">Chaperone</keyword>
<proteinExistence type="inferred from homology"/>
<dbReference type="Gene3D" id="3.30.420.40">
    <property type="match status" value="2"/>
</dbReference>
<sequence length="712" mass="73574">MSVTAVVDFGSSHTVTVVHVPGSAPRVVSVDGEPWLSSAVFLSRDDALVVGADALRMGVADPSRLASRPKARLAEREILLGDTVVPVATMVRAVLAKAVRAAAAVAGAPVDHLVLTHPADWSAERLGGLLTAATGLAAGVSTIAEPVGAGVWFATRGEVGVDGADRLPLGAVLGVLDVGGGTVDVAVVRRERTGIVVVGHASIPDLGGDDLDQRLADHLRATVPGLAERLADPPESDLVRLREAVAFRREVRRAKELLSRHDRVEPRLPGGLPPAVLTRADLDRVLHRDLDRITAFTLLAILRAGVEAHELTALQLAGGSTRIPLLRRLLAEVVPAPVRLDDQPESVVALGACAVAVSHSAPPAVASASAPVAPRSSRLVGLVLVVLLAVAAIGYSLLRPADAVAGGGLATNERFTLPAPAAGAPLVRVGTATDGLVTGRVGVPVRMFDGVTDVDWTVRGFRDPAADELVALTPSGVRWVIVDASIRARAAVSAPYYLGDTYLLDDRGLLIRPERGVPMPSSCPTETPRALAEGQDARQCLAFSVSARTPVRAVVISKVSDGAQVGVVVPVRGAEPAAGSTQARPLPPGVVRPLLVGGVPVRAAVIDVVTSPGAYAGPGIVDRPGSRAVVVRAVADAPRAVPVMALAARLVLRDDRSQPVPVRFVSPGEGCAAGTAKGRVTVCAVFVVPARMPLGSVTWSGDDARSFVWRLR</sequence>
<dbReference type="PANTHER" id="PTHR42749:SF1">
    <property type="entry name" value="CELL SHAPE-DETERMINING PROTEIN MREB"/>
    <property type="match status" value="1"/>
</dbReference>
<dbReference type="InterPro" id="IPR043129">
    <property type="entry name" value="ATPase_NBD"/>
</dbReference>
<evidence type="ECO:0000256" key="2">
    <source>
        <dbReference type="ARBA" id="ARBA00022741"/>
    </source>
</evidence>
<evidence type="ECO:0000313" key="6">
    <source>
        <dbReference type="EMBL" id="MFC4858410.1"/>
    </source>
</evidence>
<comment type="similarity">
    <text evidence="1">Belongs to the heat shock protein 70 family.</text>
</comment>
<keyword evidence="2" id="KW-0547">Nucleotide-binding</keyword>
<protein>
    <submittedName>
        <fullName evidence="6">Hsp70 family protein</fullName>
    </submittedName>
</protein>
<evidence type="ECO:0000256" key="4">
    <source>
        <dbReference type="ARBA" id="ARBA00023016"/>
    </source>
</evidence>
<dbReference type="PANTHER" id="PTHR42749">
    <property type="entry name" value="CELL SHAPE-DETERMINING PROTEIN MREB"/>
    <property type="match status" value="1"/>
</dbReference>
<dbReference type="Proteomes" id="UP001595859">
    <property type="component" value="Unassembled WGS sequence"/>
</dbReference>
<dbReference type="InterPro" id="IPR018181">
    <property type="entry name" value="Heat_shock_70_CS"/>
</dbReference>
<organism evidence="6 7">
    <name type="scientific">Actinophytocola glycyrrhizae</name>
    <dbReference type="NCBI Taxonomy" id="2044873"/>
    <lineage>
        <taxon>Bacteria</taxon>
        <taxon>Bacillati</taxon>
        <taxon>Actinomycetota</taxon>
        <taxon>Actinomycetes</taxon>
        <taxon>Pseudonocardiales</taxon>
        <taxon>Pseudonocardiaceae</taxon>
    </lineage>
</organism>
<keyword evidence="7" id="KW-1185">Reference proteome</keyword>
<evidence type="ECO:0000256" key="3">
    <source>
        <dbReference type="ARBA" id="ARBA00022840"/>
    </source>
</evidence>
<dbReference type="SUPFAM" id="SSF53067">
    <property type="entry name" value="Actin-like ATPase domain"/>
    <property type="match status" value="2"/>
</dbReference>
<reference evidence="7" key="1">
    <citation type="journal article" date="2019" name="Int. J. Syst. Evol. Microbiol.">
        <title>The Global Catalogue of Microorganisms (GCM) 10K type strain sequencing project: providing services to taxonomists for standard genome sequencing and annotation.</title>
        <authorList>
            <consortium name="The Broad Institute Genomics Platform"/>
            <consortium name="The Broad Institute Genome Sequencing Center for Infectious Disease"/>
            <person name="Wu L."/>
            <person name="Ma J."/>
        </authorList>
    </citation>
    <scope>NUCLEOTIDE SEQUENCE [LARGE SCALE GENOMIC DNA]</scope>
    <source>
        <strain evidence="7">ZS-22-S1</strain>
    </source>
</reference>
<accession>A0ABV9S9I1</accession>
<evidence type="ECO:0000256" key="5">
    <source>
        <dbReference type="ARBA" id="ARBA00023186"/>
    </source>
</evidence>